<dbReference type="RefSeq" id="WP_053602680.1">
    <property type="nucleotide sequence ID" value="NZ_CP012600.1"/>
</dbReference>
<dbReference type="STRING" id="1441095.AM592_04505"/>
<dbReference type="Proteomes" id="UP000067625">
    <property type="component" value="Chromosome"/>
</dbReference>
<gene>
    <name evidence="2" type="ORF">AM592_04505</name>
</gene>
<feature type="transmembrane region" description="Helical" evidence="1">
    <location>
        <begin position="32"/>
        <end position="51"/>
    </location>
</feature>
<evidence type="ECO:0000313" key="2">
    <source>
        <dbReference type="EMBL" id="ALC80929.1"/>
    </source>
</evidence>
<keyword evidence="1" id="KW-0472">Membrane</keyword>
<proteinExistence type="predicted"/>
<dbReference type="AlphaFoldDB" id="A0A0M4FI86"/>
<dbReference type="PATRIC" id="fig|1441095.3.peg.993"/>
<name>A0A0M4FI86_9BACI</name>
<accession>A0A0M4FI86</accession>
<reference evidence="3" key="1">
    <citation type="submission" date="2015-08" db="EMBL/GenBank/DDBJ databases">
        <title>Genome sequencing project for genomic taxonomy and phylogenomics of Bacillus-like bacteria.</title>
        <authorList>
            <person name="Liu B."/>
            <person name="Wang J."/>
            <person name="Zhu Y."/>
            <person name="Liu G."/>
            <person name="Chen Q."/>
            <person name="Chen Z."/>
            <person name="Lan J."/>
            <person name="Che J."/>
            <person name="Ge C."/>
            <person name="Shi H."/>
            <person name="Pan Z."/>
            <person name="Liu X."/>
        </authorList>
    </citation>
    <scope>NUCLEOTIDE SEQUENCE [LARGE SCALE GENOMIC DNA]</scope>
    <source>
        <strain evidence="3">FJAT-4402</strain>
    </source>
</reference>
<dbReference type="EMBL" id="CP012600">
    <property type="protein sequence ID" value="ALC80929.1"/>
    <property type="molecule type" value="Genomic_DNA"/>
</dbReference>
<sequence>MKQIKWKLLLLALAAVMSMMMCGVAVGLKSSLGIIGSLVLLFFVMGFGFTLKRKMRQRGELD</sequence>
<protein>
    <recommendedName>
        <fullName evidence="4">YlaF family protein</fullName>
    </recommendedName>
</protein>
<reference evidence="2 3" key="2">
    <citation type="journal article" date="2016" name="Int. J. Syst. Evol. Microbiol.">
        <title>Bacillus gobiensis sp. nov., isolated from a soil sample.</title>
        <authorList>
            <person name="Liu B."/>
            <person name="Liu G.H."/>
            <person name="Cetin S."/>
            <person name="Schumann P."/>
            <person name="Pan Z.Z."/>
            <person name="Chen Q.Q."/>
        </authorList>
    </citation>
    <scope>NUCLEOTIDE SEQUENCE [LARGE SCALE GENOMIC DNA]</scope>
    <source>
        <strain evidence="2 3">FJAT-4402</strain>
    </source>
</reference>
<keyword evidence="3" id="KW-1185">Reference proteome</keyword>
<evidence type="ECO:0000256" key="1">
    <source>
        <dbReference type="SAM" id="Phobius"/>
    </source>
</evidence>
<keyword evidence="1" id="KW-0812">Transmembrane</keyword>
<evidence type="ECO:0000313" key="3">
    <source>
        <dbReference type="Proteomes" id="UP000067625"/>
    </source>
</evidence>
<dbReference type="InterPro" id="IPR035211">
    <property type="entry name" value="DUF5325"/>
</dbReference>
<keyword evidence="1" id="KW-1133">Transmembrane helix</keyword>
<organism evidence="2 3">
    <name type="scientific">Bacillus gobiensis</name>
    <dbReference type="NCBI Taxonomy" id="1441095"/>
    <lineage>
        <taxon>Bacteria</taxon>
        <taxon>Bacillati</taxon>
        <taxon>Bacillota</taxon>
        <taxon>Bacilli</taxon>
        <taxon>Bacillales</taxon>
        <taxon>Bacillaceae</taxon>
        <taxon>Bacillus</taxon>
    </lineage>
</organism>
<evidence type="ECO:0008006" key="4">
    <source>
        <dbReference type="Google" id="ProtNLM"/>
    </source>
</evidence>
<dbReference type="Pfam" id="PF17259">
    <property type="entry name" value="DUF5325"/>
    <property type="match status" value="1"/>
</dbReference>